<comment type="caution">
    <text evidence="1">The sequence shown here is derived from an EMBL/GenBank/DDBJ whole genome shotgun (WGS) entry which is preliminary data.</text>
</comment>
<name>A0ACC0GI21_9ERIC</name>
<protein>
    <submittedName>
        <fullName evidence="1">Uncharacterized protein</fullName>
    </submittedName>
</protein>
<accession>A0ACC0GI21</accession>
<dbReference type="Proteomes" id="UP001060215">
    <property type="component" value="Chromosome 8"/>
</dbReference>
<organism evidence="1 2">
    <name type="scientific">Camellia lanceoleosa</name>
    <dbReference type="NCBI Taxonomy" id="1840588"/>
    <lineage>
        <taxon>Eukaryota</taxon>
        <taxon>Viridiplantae</taxon>
        <taxon>Streptophyta</taxon>
        <taxon>Embryophyta</taxon>
        <taxon>Tracheophyta</taxon>
        <taxon>Spermatophyta</taxon>
        <taxon>Magnoliopsida</taxon>
        <taxon>eudicotyledons</taxon>
        <taxon>Gunneridae</taxon>
        <taxon>Pentapetalae</taxon>
        <taxon>asterids</taxon>
        <taxon>Ericales</taxon>
        <taxon>Theaceae</taxon>
        <taxon>Camellia</taxon>
    </lineage>
</organism>
<sequence length="209" mass="23494">MKSPAAPEESAITARLNHKKTTKGKPEQPRKNPELCSTSPAATHQGGKNGGLKFIERKTLARLIVTYPFANDYQVHRSGRAQRGVTAHAMQGWHVQCLIGYGEVGEPIIKDKNFNNNLKHEKVSKASVCSSASYFRLWFGYSLEAYSKTRSKNIASVVQGSFQLREQNFLICQMIQMWILTLSHSLLQGVASLEDETIRMLEHNQYPTD</sequence>
<gene>
    <name evidence="1" type="ORF">LOK49_LG09G01314</name>
</gene>
<evidence type="ECO:0000313" key="2">
    <source>
        <dbReference type="Proteomes" id="UP001060215"/>
    </source>
</evidence>
<proteinExistence type="predicted"/>
<evidence type="ECO:0000313" key="1">
    <source>
        <dbReference type="EMBL" id="KAI8000798.1"/>
    </source>
</evidence>
<dbReference type="EMBL" id="CM045765">
    <property type="protein sequence ID" value="KAI8000798.1"/>
    <property type="molecule type" value="Genomic_DNA"/>
</dbReference>
<keyword evidence="2" id="KW-1185">Reference proteome</keyword>
<reference evidence="1 2" key="1">
    <citation type="journal article" date="2022" name="Plant J.">
        <title>Chromosome-level genome of Camellia lanceoleosa provides a valuable resource for understanding genome evolution and self-incompatibility.</title>
        <authorList>
            <person name="Gong W."/>
            <person name="Xiao S."/>
            <person name="Wang L."/>
            <person name="Liao Z."/>
            <person name="Chang Y."/>
            <person name="Mo W."/>
            <person name="Hu G."/>
            <person name="Li W."/>
            <person name="Zhao G."/>
            <person name="Zhu H."/>
            <person name="Hu X."/>
            <person name="Ji K."/>
            <person name="Xiang X."/>
            <person name="Song Q."/>
            <person name="Yuan D."/>
            <person name="Jin S."/>
            <person name="Zhang L."/>
        </authorList>
    </citation>
    <scope>NUCLEOTIDE SEQUENCE [LARGE SCALE GENOMIC DNA]</scope>
    <source>
        <strain evidence="1">SQ_2022a</strain>
    </source>
</reference>